<dbReference type="GO" id="GO:0009086">
    <property type="term" value="P:methionine biosynthetic process"/>
    <property type="evidence" value="ECO:0007669"/>
    <property type="project" value="TreeGrafter"/>
</dbReference>
<feature type="binding site" evidence="6">
    <location>
        <position position="337"/>
    </location>
    <ligand>
        <name>Zn(2+)</name>
        <dbReference type="ChEBI" id="CHEBI:29105"/>
    </ligand>
</feature>
<dbReference type="NCBIfam" id="NF007020">
    <property type="entry name" value="PRK09485.1"/>
    <property type="match status" value="1"/>
</dbReference>
<proteinExistence type="predicted"/>
<dbReference type="PATRIC" id="fig|1403949.3.peg.1101"/>
<evidence type="ECO:0000256" key="1">
    <source>
        <dbReference type="ARBA" id="ARBA00022603"/>
    </source>
</evidence>
<evidence type="ECO:0000313" key="8">
    <source>
        <dbReference type="EMBL" id="ETI98264.1"/>
    </source>
</evidence>
<feature type="domain" description="Hcy-binding" evidence="7">
    <location>
        <begin position="22"/>
        <end position="352"/>
    </location>
</feature>
<gene>
    <name evidence="8" type="ORF">Q619_VDC00555G0023</name>
</gene>
<dbReference type="GO" id="GO:0008898">
    <property type="term" value="F:S-adenosylmethionine-homocysteine S-methyltransferase activity"/>
    <property type="evidence" value="ECO:0007669"/>
    <property type="project" value="TreeGrafter"/>
</dbReference>
<keyword evidence="2 6" id="KW-0808">Transferase</keyword>
<dbReference type="InterPro" id="IPR003726">
    <property type="entry name" value="HCY_dom"/>
</dbReference>
<evidence type="ECO:0000256" key="5">
    <source>
        <dbReference type="ARBA" id="ARBA00076752"/>
    </source>
</evidence>
<evidence type="ECO:0000256" key="4">
    <source>
        <dbReference type="ARBA" id="ARBA00022833"/>
    </source>
</evidence>
<evidence type="ECO:0000256" key="2">
    <source>
        <dbReference type="ARBA" id="ARBA00022679"/>
    </source>
</evidence>
<dbReference type="PANTHER" id="PTHR46015:SF1">
    <property type="entry name" value="HOMOCYSTEINE S-METHYLTRANSFERASE-LIKE ISOFORM 1"/>
    <property type="match status" value="1"/>
</dbReference>
<reference evidence="8 9" key="1">
    <citation type="submission" date="2013-12" db="EMBL/GenBank/DDBJ databases">
        <title>A Varibaculum cambriense genome reconstructed from a premature infant gut community with otherwise low bacterial novelty that shifts toward anaerobic metabolism during the third week of life.</title>
        <authorList>
            <person name="Brown C.T."/>
            <person name="Sharon I."/>
            <person name="Thomas B.C."/>
            <person name="Castelle C.J."/>
            <person name="Morowitz M.J."/>
            <person name="Banfield J.F."/>
        </authorList>
    </citation>
    <scope>NUCLEOTIDE SEQUENCE [LARGE SCALE GENOMIC DNA]</scope>
    <source>
        <strain evidence="9">DORA_11</strain>
    </source>
</reference>
<feature type="binding site" evidence="6">
    <location>
        <position position="338"/>
    </location>
    <ligand>
        <name>Zn(2+)</name>
        <dbReference type="ChEBI" id="CHEBI:29105"/>
    </ligand>
</feature>
<keyword evidence="4 6" id="KW-0862">Zinc</keyword>
<evidence type="ECO:0000256" key="6">
    <source>
        <dbReference type="PROSITE-ProRule" id="PRU00333"/>
    </source>
</evidence>
<dbReference type="PANTHER" id="PTHR46015">
    <property type="entry name" value="ZGC:172121"/>
    <property type="match status" value="1"/>
</dbReference>
<comment type="caution">
    <text evidence="8">The sequence shown here is derived from an EMBL/GenBank/DDBJ whole genome shotgun (WGS) entry which is preliminary data.</text>
</comment>
<dbReference type="AlphaFoldDB" id="W1UZW6"/>
<dbReference type="InterPro" id="IPR036589">
    <property type="entry name" value="HCY_dom_sf"/>
</dbReference>
<dbReference type="GO" id="GO:0046872">
    <property type="term" value="F:metal ion binding"/>
    <property type="evidence" value="ECO:0007669"/>
    <property type="project" value="UniProtKB-KW"/>
</dbReference>
<protein>
    <recommendedName>
        <fullName evidence="5">S-methylmethionine:homocysteine methyltransferase</fullName>
    </recommendedName>
</protein>
<feature type="binding site" evidence="6">
    <location>
        <position position="274"/>
    </location>
    <ligand>
        <name>Zn(2+)</name>
        <dbReference type="ChEBI" id="CHEBI:29105"/>
    </ligand>
</feature>
<dbReference type="FunFam" id="3.20.20.330:FF:000002">
    <property type="entry name" value="Homocysteine S-methyltransferase"/>
    <property type="match status" value="1"/>
</dbReference>
<name>W1UZW6_9FIRM</name>
<dbReference type="InterPro" id="IPR051486">
    <property type="entry name" value="Hcy_S-methyltransferase"/>
</dbReference>
<evidence type="ECO:0000259" key="7">
    <source>
        <dbReference type="PROSITE" id="PS50970"/>
    </source>
</evidence>
<accession>W1UZW6</accession>
<organism evidence="8 9">
    <name type="scientific">Veillonella dispar DORA_11</name>
    <dbReference type="NCBI Taxonomy" id="1403949"/>
    <lineage>
        <taxon>Bacteria</taxon>
        <taxon>Bacillati</taxon>
        <taxon>Bacillota</taxon>
        <taxon>Negativicutes</taxon>
        <taxon>Veillonellales</taxon>
        <taxon>Veillonellaceae</taxon>
        <taxon>Veillonella</taxon>
    </lineage>
</organism>
<dbReference type="Pfam" id="PF02574">
    <property type="entry name" value="S-methyl_trans"/>
    <property type="match status" value="1"/>
</dbReference>
<dbReference type="Proteomes" id="UP000018855">
    <property type="component" value="Unassembled WGS sequence"/>
</dbReference>
<dbReference type="GO" id="GO:0033528">
    <property type="term" value="P:S-methylmethionine cycle"/>
    <property type="evidence" value="ECO:0007669"/>
    <property type="project" value="TreeGrafter"/>
</dbReference>
<dbReference type="Gene3D" id="3.20.20.330">
    <property type="entry name" value="Homocysteine-binding-like domain"/>
    <property type="match status" value="1"/>
</dbReference>
<sequence length="354" mass="38627">MLGKPRVIRGMYRMGGMMAKRSAFLDIIKEKGALVLDGALGTELERYGCDIQHKLWSAKVLMDQPDIIKKIHISYLAAGADIIQSSGYQATVAGFKGLGYGTEEAIELVKLSVRLAVQARNEFLEAKASGALTLHGIKLGEETPEGVRYFSEGALPKPLVAASVGPYGAFLADGSEYRGYPDVQTEYLEIFHIPRLALFCEEHPDILSFETIPSYAEAIAIARAMSDPFTSKGIPGWIAFSCKDGHHVSSGETIIKCAQMIDKVHPITGIGINCSKPEYVESLIKDIRTVTDKPIAVYPNLGESYDSKTKTWYGDAASFVDYVEVWRKAGAEIIGGCCRTTPEIIGDIAKKIHN</sequence>
<evidence type="ECO:0000313" key="9">
    <source>
        <dbReference type="Proteomes" id="UP000018855"/>
    </source>
</evidence>
<dbReference type="GO" id="GO:0032259">
    <property type="term" value="P:methylation"/>
    <property type="evidence" value="ECO:0007669"/>
    <property type="project" value="UniProtKB-KW"/>
</dbReference>
<dbReference type="SUPFAM" id="SSF82282">
    <property type="entry name" value="Homocysteine S-methyltransferase"/>
    <property type="match status" value="1"/>
</dbReference>
<dbReference type="EMBL" id="AZMJ01000555">
    <property type="protein sequence ID" value="ETI98264.1"/>
    <property type="molecule type" value="Genomic_DNA"/>
</dbReference>
<evidence type="ECO:0000256" key="3">
    <source>
        <dbReference type="ARBA" id="ARBA00022723"/>
    </source>
</evidence>
<keyword evidence="1 6" id="KW-0489">Methyltransferase</keyword>
<comment type="cofactor">
    <cofactor evidence="6">
        <name>Zn(2+)</name>
        <dbReference type="ChEBI" id="CHEBI:29105"/>
    </cofactor>
</comment>
<keyword evidence="3 6" id="KW-0479">Metal-binding</keyword>
<dbReference type="PROSITE" id="PS50970">
    <property type="entry name" value="HCY"/>
    <property type="match status" value="1"/>
</dbReference>